<protein>
    <recommendedName>
        <fullName evidence="1">Phosphotyrosine protein phosphatase I domain-containing protein</fullName>
    </recommendedName>
</protein>
<dbReference type="Pfam" id="PF01451">
    <property type="entry name" value="LMWPc"/>
    <property type="match status" value="1"/>
</dbReference>
<accession>A0A7X1NRK1</accession>
<dbReference type="EMBL" id="VJXX01000005">
    <property type="protein sequence ID" value="MPY11677.1"/>
    <property type="molecule type" value="Genomic_DNA"/>
</dbReference>
<proteinExistence type="predicted"/>
<organism evidence="2 3">
    <name type="scientific">Arthrobacter bussei</name>
    <dbReference type="NCBI Taxonomy" id="2594179"/>
    <lineage>
        <taxon>Bacteria</taxon>
        <taxon>Bacillati</taxon>
        <taxon>Actinomycetota</taxon>
        <taxon>Actinomycetes</taxon>
        <taxon>Micrococcales</taxon>
        <taxon>Micrococcaceae</taxon>
        <taxon>Arthrobacter</taxon>
    </lineage>
</organism>
<feature type="domain" description="Phosphotyrosine protein phosphatase I" evidence="1">
    <location>
        <begin position="62"/>
        <end position="185"/>
    </location>
</feature>
<comment type="caution">
    <text evidence="2">The sequence shown here is derived from an EMBL/GenBank/DDBJ whole genome shotgun (WGS) entry which is preliminary data.</text>
</comment>
<dbReference type="OrthoDB" id="9784339at2"/>
<evidence type="ECO:0000259" key="1">
    <source>
        <dbReference type="SMART" id="SM00226"/>
    </source>
</evidence>
<gene>
    <name evidence="2" type="ORF">FNH21_13300</name>
</gene>
<reference evidence="3" key="1">
    <citation type="submission" date="2019-07" db="EMBL/GenBank/DDBJ databases">
        <title>Arthrobacter KR32 sp. nov., isolated from mountain cheese made of cows milk.</title>
        <authorList>
            <person name="Flegler A."/>
        </authorList>
    </citation>
    <scope>NUCLEOTIDE SEQUENCE [LARGE SCALE GENOMIC DNA]</scope>
    <source>
        <strain evidence="3">KR32</strain>
    </source>
</reference>
<dbReference type="AlphaFoldDB" id="A0A7X1NRK1"/>
<name>A0A7X1NRK1_9MICC</name>
<dbReference type="Proteomes" id="UP000326464">
    <property type="component" value="Unassembled WGS sequence"/>
</dbReference>
<dbReference type="SUPFAM" id="SSF52788">
    <property type="entry name" value="Phosphotyrosine protein phosphatases I"/>
    <property type="match status" value="1"/>
</dbReference>
<evidence type="ECO:0000313" key="3">
    <source>
        <dbReference type="Proteomes" id="UP000326464"/>
    </source>
</evidence>
<dbReference type="Gene3D" id="3.40.50.2300">
    <property type="match status" value="1"/>
</dbReference>
<dbReference type="InterPro" id="IPR036196">
    <property type="entry name" value="Ptyr_pPase_sf"/>
</dbReference>
<keyword evidence="3" id="KW-1185">Reference proteome</keyword>
<dbReference type="InterPro" id="IPR023485">
    <property type="entry name" value="Ptyr_pPase"/>
</dbReference>
<dbReference type="SMART" id="SM00226">
    <property type="entry name" value="LMWPc"/>
    <property type="match status" value="1"/>
</dbReference>
<sequence>MYVVSPSTPRSAGAHMLPTLYNVRFSLSYLPSLRPRRVCHHPERSDSCVTSPPIATTRKPLFTILVACTANICRSPLAAFSLEQRLRPAGPDGLFAVTSAGTRARPGDRICPCVGEELASDHAGRRYAHGHTSRRVTEAMIEAADLILLPDFENRTRIALLDPVARHRSFTLREADRLLASLAAEGLPPLRDVVPVMHAIRSRAAMSAGSRRWLQLRRPSDGLDILDGHNLGSRRHRRTVRDVGLTSSSIAARLEESALVDRV</sequence>
<evidence type="ECO:0000313" key="2">
    <source>
        <dbReference type="EMBL" id="MPY11677.1"/>
    </source>
</evidence>